<dbReference type="GO" id="GO:0019136">
    <property type="term" value="F:deoxynucleoside kinase activity"/>
    <property type="evidence" value="ECO:0007669"/>
    <property type="project" value="TreeGrafter"/>
</dbReference>
<dbReference type="EMBL" id="CP001991">
    <property type="protein sequence ID" value="ADE19802.1"/>
    <property type="molecule type" value="Genomic_DNA"/>
</dbReference>
<evidence type="ECO:0000313" key="3">
    <source>
        <dbReference type="Proteomes" id="UP000001845"/>
    </source>
</evidence>
<dbReference type="GO" id="GO:0005737">
    <property type="term" value="C:cytoplasm"/>
    <property type="evidence" value="ECO:0007669"/>
    <property type="project" value="TreeGrafter"/>
</dbReference>
<protein>
    <submittedName>
        <fullName evidence="2">Deoxyguanosine kinase</fullName>
    </submittedName>
</protein>
<dbReference type="SUPFAM" id="SSF52540">
    <property type="entry name" value="P-loop containing nucleoside triphosphate hydrolases"/>
    <property type="match status" value="1"/>
</dbReference>
<dbReference type="eggNOG" id="COG1428">
    <property type="taxonomic scope" value="Bacteria"/>
</dbReference>
<reference evidence="3" key="1">
    <citation type="submission" date="2010-03" db="EMBL/GenBank/DDBJ databases">
        <title>The complete genome of Mycoplasma crocodyli MP145.</title>
        <authorList>
            <person name="Glass J.I."/>
            <person name="Durkin A.S."/>
            <person name="Hostetler J."/>
            <person name="Jackson J."/>
            <person name="Johnson J."/>
            <person name="May M.A."/>
            <person name="Paralanov V."/>
            <person name="Radune D."/>
            <person name="Szczypinski B."/>
            <person name="Brown D.R."/>
        </authorList>
    </citation>
    <scope>NUCLEOTIDE SEQUENCE [LARGE SCALE GENOMIC DNA]</scope>
    <source>
        <strain evidence="3">ATCC 51981 / MP145</strain>
    </source>
</reference>
<name>D5E5K9_MYCCM</name>
<dbReference type="OrthoDB" id="391791at2"/>
<dbReference type="HOGENOM" id="CLU_110684_0_0_14"/>
<dbReference type="Proteomes" id="UP000001845">
    <property type="component" value="Chromosome"/>
</dbReference>
<dbReference type="PANTHER" id="PTHR10513:SF35">
    <property type="entry name" value="DEOXYADENOSINE KINASE"/>
    <property type="match status" value="1"/>
</dbReference>
<keyword evidence="2" id="KW-0808">Transferase</keyword>
<sequence>MLIGISGMISSGKSVLSKKLNKYYAKSVMLKEFEEDDEVFNTFLKWLYEKRPNLTIGFQSYVVENHTTKLSELLNDYKKNSKDWKHEHIFLDRFSIEHYIFAHVNLEAKGKKYLDGYDALFSKLITQDETPNLAIYLDMTFETFKKRLFSRGRSVEVNNFEANYEYFYKLYSVYKDLFIKQAAKYNLNYVIINTDDLNEQEVFKKAIEVIDKFVEKGSK</sequence>
<dbReference type="InterPro" id="IPR031314">
    <property type="entry name" value="DNK_dom"/>
</dbReference>
<dbReference type="KEGG" id="mcd:MCRO_0420"/>
<dbReference type="Pfam" id="PF01712">
    <property type="entry name" value="dNK"/>
    <property type="match status" value="1"/>
</dbReference>
<keyword evidence="2" id="KW-0418">Kinase</keyword>
<reference key="2">
    <citation type="submission" date="2010-03" db="EMBL/GenBank/DDBJ databases">
        <authorList>
            <person name="Ma Z."/>
            <person name="Wang X."/>
            <person name="Liu H."/>
        </authorList>
    </citation>
    <scope>NUCLEOTIDE SEQUENCE</scope>
    <source>
        <strain>MP145</strain>
    </source>
</reference>
<dbReference type="RefSeq" id="WP_013054578.1">
    <property type="nucleotide sequence ID" value="NC_014014.1"/>
</dbReference>
<dbReference type="InterPro" id="IPR027417">
    <property type="entry name" value="P-loop_NTPase"/>
</dbReference>
<proteinExistence type="predicted"/>
<dbReference type="AlphaFoldDB" id="D5E5K9"/>
<dbReference type="STRING" id="512564.MCRO_0420"/>
<organism evidence="2 3">
    <name type="scientific">Mycoplasma crocodyli (strain ATCC 51981 / MP145)</name>
    <dbReference type="NCBI Taxonomy" id="512564"/>
    <lineage>
        <taxon>Bacteria</taxon>
        <taxon>Bacillati</taxon>
        <taxon>Mycoplasmatota</taxon>
        <taxon>Mollicutes</taxon>
        <taxon>Mycoplasmataceae</taxon>
        <taxon>Mycoplasma</taxon>
    </lineage>
</organism>
<evidence type="ECO:0000259" key="1">
    <source>
        <dbReference type="Pfam" id="PF01712"/>
    </source>
</evidence>
<keyword evidence="3" id="KW-1185">Reference proteome</keyword>
<evidence type="ECO:0000313" key="2">
    <source>
        <dbReference type="EMBL" id="ADE19802.1"/>
    </source>
</evidence>
<dbReference type="InterPro" id="IPR050566">
    <property type="entry name" value="Deoxyribonucleoside_kinase"/>
</dbReference>
<reference evidence="2 3" key="3">
    <citation type="journal article" date="2011" name="J. Bacteriol.">
        <title>Genome sequences of Mycoplasma alligatoris A21JP2T and Mycoplasma crocodyli MP145T.</title>
        <authorList>
            <person name="Brown D.R."/>
            <person name="Farmerie W.G."/>
            <person name="May M."/>
            <person name="Benders G.A."/>
            <person name="Durkin A.S."/>
            <person name="Hlavinka K."/>
            <person name="Hostetler J."/>
            <person name="Jackson J."/>
            <person name="Johnson J."/>
            <person name="Miller R.H."/>
            <person name="Paralanov V."/>
            <person name="Radune D."/>
            <person name="Szczypinski B."/>
            <person name="Glass J.I."/>
        </authorList>
    </citation>
    <scope>NUCLEOTIDE SEQUENCE [LARGE SCALE GENOMIC DNA]</scope>
    <source>
        <strain evidence="3">ATCC 51981 / MP145</strain>
    </source>
</reference>
<dbReference type="PANTHER" id="PTHR10513">
    <property type="entry name" value="DEOXYNUCLEOSIDE KINASE"/>
    <property type="match status" value="1"/>
</dbReference>
<dbReference type="Gene3D" id="3.40.50.300">
    <property type="entry name" value="P-loop containing nucleotide triphosphate hydrolases"/>
    <property type="match status" value="1"/>
</dbReference>
<feature type="domain" description="Deoxynucleoside kinase" evidence="1">
    <location>
        <begin position="3"/>
        <end position="215"/>
    </location>
</feature>
<gene>
    <name evidence="2" type="ordered locus">MCRO_0420</name>
</gene>
<accession>D5E5K9</accession>